<dbReference type="GeneID" id="87480723"/>
<organism evidence="1 2">
    <name type="scientific">Pseudomonas qingdaonensis</name>
    <dbReference type="NCBI Taxonomy" id="2056231"/>
    <lineage>
        <taxon>Bacteria</taxon>
        <taxon>Pseudomonadati</taxon>
        <taxon>Pseudomonadota</taxon>
        <taxon>Gammaproteobacteria</taxon>
        <taxon>Pseudomonadales</taxon>
        <taxon>Pseudomonadaceae</taxon>
        <taxon>Pseudomonas</taxon>
    </lineage>
</organism>
<sequence>MTVFASGQSEVNTFVYLYKSAQFSLEGAKSSEEGQFYNLLNASVMLSFVVEAYVNHLGVIKGFPEWGENSNRTSIWKKYVELRASVGLERAEVRVLYPLVKDVIEFRNTMAHGRTKKHKISEVSEDILWPHRTKILTGWQKFLVLENVEAVHQSVVALVVELHGAAGLGDKPFRKFETSSMRITFSDNS</sequence>
<dbReference type="RefSeq" id="WP_213607328.1">
    <property type="nucleotide sequence ID" value="NZ_CP074676.1"/>
</dbReference>
<accession>A0ABX8DXR7</accession>
<dbReference type="EMBL" id="CP074676">
    <property type="protein sequence ID" value="QVL21018.1"/>
    <property type="molecule type" value="Genomic_DNA"/>
</dbReference>
<evidence type="ECO:0008006" key="3">
    <source>
        <dbReference type="Google" id="ProtNLM"/>
    </source>
</evidence>
<gene>
    <name evidence="1" type="ORF">KH389_10730</name>
</gene>
<evidence type="ECO:0000313" key="2">
    <source>
        <dbReference type="Proteomes" id="UP000678154"/>
    </source>
</evidence>
<name>A0ABX8DXR7_9PSED</name>
<protein>
    <recommendedName>
        <fullName evidence="3">Apea-like HEPN domain-containing protein</fullName>
    </recommendedName>
</protein>
<keyword evidence="2" id="KW-1185">Reference proteome</keyword>
<dbReference type="Proteomes" id="UP000678154">
    <property type="component" value="Chromosome"/>
</dbReference>
<reference evidence="1 2" key="1">
    <citation type="journal article" date="2016" name="J. Hazard. Mater.">
        <title>A newly isolated Pseudomonas putida S-1 strain for batch-mode-propanethiol degradation and continuous treatment of propanethiol-containing waste gas.</title>
        <authorList>
            <person name="Chen D.Z."/>
            <person name="Sun Y.M."/>
            <person name="Han L.M."/>
            <person name="Chen J."/>
            <person name="Ye J.X."/>
            <person name="Chen J.M."/>
        </authorList>
    </citation>
    <scope>NUCLEOTIDE SEQUENCE [LARGE SCALE GENOMIC DNA]</scope>
    <source>
        <strain evidence="1 2">S-1</strain>
    </source>
</reference>
<evidence type="ECO:0000313" key="1">
    <source>
        <dbReference type="EMBL" id="QVL21018.1"/>
    </source>
</evidence>
<proteinExistence type="predicted"/>